<dbReference type="RefSeq" id="WP_268045932.1">
    <property type="nucleotide sequence ID" value="NZ_CP104064.1"/>
</dbReference>
<dbReference type="EMBL" id="CP104064">
    <property type="protein sequence ID" value="WAH38366.1"/>
    <property type="molecule type" value="Genomic_DNA"/>
</dbReference>
<reference evidence="2" key="1">
    <citation type="submission" date="2022-08" db="EMBL/GenBank/DDBJ databases">
        <title>Alicyclobacillus dauci DSM2870, complete genome.</title>
        <authorList>
            <person name="Wang Q."/>
            <person name="Cai R."/>
            <person name="Wang Z."/>
        </authorList>
    </citation>
    <scope>NUCLEOTIDE SEQUENCE</scope>
    <source>
        <strain evidence="2">DSM 28700</strain>
    </source>
</reference>
<sequence>MKYEIEGLHHVQLAAPKGTEEEIRAFYGGLLGLREVAKPATLQKNGGVWFECGTHRLHIGVEAEFRPAKKGHPAIQVRGLRAFRTALEERGVTTVDAEPIPGADRFYIADPFGNRIELIEW</sequence>
<dbReference type="InterPro" id="IPR004360">
    <property type="entry name" value="Glyas_Fos-R_dOase_dom"/>
</dbReference>
<dbReference type="Proteomes" id="UP001164803">
    <property type="component" value="Chromosome"/>
</dbReference>
<dbReference type="PANTHER" id="PTHR39175:SF1">
    <property type="entry name" value="FAMILY PROTEIN, PUTATIVE (AFU_ORTHOLOGUE AFUA_3G15060)-RELATED"/>
    <property type="match status" value="1"/>
</dbReference>
<proteinExistence type="predicted"/>
<feature type="domain" description="VOC" evidence="1">
    <location>
        <begin position="7"/>
        <end position="121"/>
    </location>
</feature>
<dbReference type="PANTHER" id="PTHR39175">
    <property type="entry name" value="FAMILY PROTEIN, PUTATIVE (AFU_ORTHOLOGUE AFUA_3G15060)-RELATED"/>
    <property type="match status" value="1"/>
</dbReference>
<dbReference type="InterPro" id="IPR037523">
    <property type="entry name" value="VOC_core"/>
</dbReference>
<dbReference type="PROSITE" id="PS51819">
    <property type="entry name" value="VOC"/>
    <property type="match status" value="1"/>
</dbReference>
<dbReference type="InterPro" id="IPR029068">
    <property type="entry name" value="Glyas_Bleomycin-R_OHBP_Dase"/>
</dbReference>
<gene>
    <name evidence="2" type="ORF">NZD86_07780</name>
</gene>
<name>A0ABY6Z869_9BACL</name>
<organism evidence="2 3">
    <name type="scientific">Alicyclobacillus dauci</name>
    <dbReference type="NCBI Taxonomy" id="1475485"/>
    <lineage>
        <taxon>Bacteria</taxon>
        <taxon>Bacillati</taxon>
        <taxon>Bacillota</taxon>
        <taxon>Bacilli</taxon>
        <taxon>Bacillales</taxon>
        <taxon>Alicyclobacillaceae</taxon>
        <taxon>Alicyclobacillus</taxon>
    </lineage>
</organism>
<keyword evidence="3" id="KW-1185">Reference proteome</keyword>
<evidence type="ECO:0000313" key="2">
    <source>
        <dbReference type="EMBL" id="WAH38366.1"/>
    </source>
</evidence>
<accession>A0ABY6Z869</accession>
<dbReference type="Gene3D" id="3.10.180.10">
    <property type="entry name" value="2,3-Dihydroxybiphenyl 1,2-Dioxygenase, domain 1"/>
    <property type="match status" value="1"/>
</dbReference>
<evidence type="ECO:0000259" key="1">
    <source>
        <dbReference type="PROSITE" id="PS51819"/>
    </source>
</evidence>
<protein>
    <submittedName>
        <fullName evidence="2">VOC family protein</fullName>
    </submittedName>
</protein>
<evidence type="ECO:0000313" key="3">
    <source>
        <dbReference type="Proteomes" id="UP001164803"/>
    </source>
</evidence>
<dbReference type="SUPFAM" id="SSF54593">
    <property type="entry name" value="Glyoxalase/Bleomycin resistance protein/Dihydroxybiphenyl dioxygenase"/>
    <property type="match status" value="1"/>
</dbReference>
<dbReference type="Pfam" id="PF00903">
    <property type="entry name" value="Glyoxalase"/>
    <property type="match status" value="1"/>
</dbReference>